<reference evidence="1 2" key="1">
    <citation type="submission" date="2020-08" db="EMBL/GenBank/DDBJ databases">
        <title>Genomic Encyclopedia of Type Strains, Phase IV (KMG-IV): sequencing the most valuable type-strain genomes for metagenomic binning, comparative biology and taxonomic classification.</title>
        <authorList>
            <person name="Goeker M."/>
        </authorList>
    </citation>
    <scope>NUCLEOTIDE SEQUENCE [LARGE SCALE GENOMIC DNA]</scope>
    <source>
        <strain evidence="1 2">DSM 21319</strain>
    </source>
</reference>
<dbReference type="Proteomes" id="UP000535406">
    <property type="component" value="Unassembled WGS sequence"/>
</dbReference>
<name>A0A7W8DXS1_9HYPH</name>
<dbReference type="Pfam" id="PF04365">
    <property type="entry name" value="BrnT_toxin"/>
    <property type="match status" value="1"/>
</dbReference>
<dbReference type="AlphaFoldDB" id="A0A7W8DXS1"/>
<protein>
    <recommendedName>
        <fullName evidence="3">BrnT family toxin</fullName>
    </recommendedName>
</protein>
<dbReference type="EMBL" id="JACHIK010000029">
    <property type="protein sequence ID" value="MBB5045171.1"/>
    <property type="molecule type" value="Genomic_DNA"/>
</dbReference>
<evidence type="ECO:0000313" key="1">
    <source>
        <dbReference type="EMBL" id="MBB5045171.1"/>
    </source>
</evidence>
<proteinExistence type="predicted"/>
<dbReference type="InterPro" id="IPR007460">
    <property type="entry name" value="BrnT_toxin"/>
</dbReference>
<comment type="caution">
    <text evidence="1">The sequence shown here is derived from an EMBL/GenBank/DDBJ whole genome shotgun (WGS) entry which is preliminary data.</text>
</comment>
<dbReference type="RefSeq" id="WP_184147124.1">
    <property type="nucleotide sequence ID" value="NZ_JACHIK010000029.1"/>
</dbReference>
<dbReference type="InterPro" id="IPR038573">
    <property type="entry name" value="BrnT_sf"/>
</dbReference>
<dbReference type="Gene3D" id="3.10.450.530">
    <property type="entry name" value="Ribonuclease toxin, BrnT, of type II toxin-antitoxin system"/>
    <property type="match status" value="1"/>
</dbReference>
<gene>
    <name evidence="1" type="ORF">HNQ66_004599</name>
</gene>
<evidence type="ECO:0000313" key="2">
    <source>
        <dbReference type="Proteomes" id="UP000535406"/>
    </source>
</evidence>
<organism evidence="1 2">
    <name type="scientific">Shinella fusca</name>
    <dbReference type="NCBI Taxonomy" id="544480"/>
    <lineage>
        <taxon>Bacteria</taxon>
        <taxon>Pseudomonadati</taxon>
        <taxon>Pseudomonadota</taxon>
        <taxon>Alphaproteobacteria</taxon>
        <taxon>Hyphomicrobiales</taxon>
        <taxon>Rhizobiaceae</taxon>
        <taxon>Shinella</taxon>
    </lineage>
</organism>
<sequence>MSFGYDPEKSRSNKAKHGIDFDEAQALWRDERLIEAPARTDDEPRYLAIGMIDGRHWAAVCVRRGASVRIISVRRAREQEIDYYEGD</sequence>
<evidence type="ECO:0008006" key="3">
    <source>
        <dbReference type="Google" id="ProtNLM"/>
    </source>
</evidence>
<accession>A0A7W8DXS1</accession>
<keyword evidence="2" id="KW-1185">Reference proteome</keyword>